<evidence type="ECO:0000313" key="6">
    <source>
        <dbReference type="Proteomes" id="UP000095284"/>
    </source>
</evidence>
<dbReference type="InterPro" id="IPR000424">
    <property type="entry name" value="Primosome_PriB/ssb"/>
</dbReference>
<feature type="region of interest" description="Disordered" evidence="3">
    <location>
        <begin position="20"/>
        <end position="54"/>
    </location>
</feature>
<evidence type="ECO:0000256" key="2">
    <source>
        <dbReference type="PROSITE-ProRule" id="PRU00252"/>
    </source>
</evidence>
<dbReference type="InterPro" id="IPR011344">
    <property type="entry name" value="ssDNA-bd"/>
</dbReference>
<reference evidence="5" key="2">
    <citation type="submission" date="2020-08" db="EMBL/GenBank/DDBJ databases">
        <authorList>
            <person name="Kikuchi T."/>
        </authorList>
    </citation>
    <scope>NUCLEOTIDE SEQUENCE</scope>
    <source>
        <strain evidence="4">Ka4C1</strain>
    </source>
</reference>
<dbReference type="GO" id="GO:0006264">
    <property type="term" value="P:mitochondrial DNA replication"/>
    <property type="evidence" value="ECO:0007669"/>
    <property type="project" value="TreeGrafter"/>
</dbReference>
<dbReference type="EMBL" id="CAJFDI010000003">
    <property type="protein sequence ID" value="CAD5220531.1"/>
    <property type="molecule type" value="Genomic_DNA"/>
</dbReference>
<dbReference type="OrthoDB" id="1078367at2759"/>
<evidence type="ECO:0000313" key="8">
    <source>
        <dbReference type="WBParaSite" id="BXY_0605300.1"/>
    </source>
</evidence>
<proteinExistence type="predicted"/>
<dbReference type="PANTHER" id="PTHR10302:SF0">
    <property type="entry name" value="SINGLE-STRANDED DNA-BINDING PROTEIN, MITOCHONDRIAL"/>
    <property type="match status" value="1"/>
</dbReference>
<evidence type="ECO:0000313" key="5">
    <source>
        <dbReference type="EMBL" id="CAG9106745.1"/>
    </source>
</evidence>
<dbReference type="Proteomes" id="UP000095284">
    <property type="component" value="Unplaced"/>
</dbReference>
<dbReference type="SUPFAM" id="SSF50249">
    <property type="entry name" value="Nucleic acid-binding proteins"/>
    <property type="match status" value="1"/>
</dbReference>
<evidence type="ECO:0000313" key="7">
    <source>
        <dbReference type="Proteomes" id="UP000659654"/>
    </source>
</evidence>
<name>A0A1I7RZ85_BURXY</name>
<reference evidence="8" key="1">
    <citation type="submission" date="2016-11" db="UniProtKB">
        <authorList>
            <consortium name="WormBaseParasite"/>
        </authorList>
    </citation>
    <scope>IDENTIFICATION</scope>
</reference>
<dbReference type="Gene3D" id="2.40.50.140">
    <property type="entry name" value="Nucleic acid-binding proteins"/>
    <property type="match status" value="1"/>
</dbReference>
<protein>
    <submittedName>
        <fullName evidence="4">(pine wood nematode) hypothetical protein</fullName>
    </submittedName>
</protein>
<dbReference type="PROSITE" id="PS50935">
    <property type="entry name" value="SSB"/>
    <property type="match status" value="1"/>
</dbReference>
<evidence type="ECO:0000256" key="1">
    <source>
        <dbReference type="ARBA" id="ARBA00023125"/>
    </source>
</evidence>
<evidence type="ECO:0000256" key="3">
    <source>
        <dbReference type="SAM" id="MobiDB-lite"/>
    </source>
</evidence>
<dbReference type="GO" id="GO:0003697">
    <property type="term" value="F:single-stranded DNA binding"/>
    <property type="evidence" value="ECO:0007669"/>
    <property type="project" value="InterPro"/>
</dbReference>
<gene>
    <name evidence="4" type="ORF">BXYJ_LOCUS6225</name>
</gene>
<dbReference type="GO" id="GO:0042645">
    <property type="term" value="C:mitochondrial nucleoid"/>
    <property type="evidence" value="ECO:0007669"/>
    <property type="project" value="TreeGrafter"/>
</dbReference>
<keyword evidence="7" id="KW-1185">Reference proteome</keyword>
<dbReference type="AlphaFoldDB" id="A0A1I7RZ85"/>
<dbReference type="SMR" id="A0A1I7RZ85"/>
<dbReference type="Pfam" id="PF00436">
    <property type="entry name" value="SSB"/>
    <property type="match status" value="1"/>
</dbReference>
<organism evidence="6 8">
    <name type="scientific">Bursaphelenchus xylophilus</name>
    <name type="common">Pinewood nematode worm</name>
    <name type="synonym">Aphelenchoides xylophilus</name>
    <dbReference type="NCBI Taxonomy" id="6326"/>
    <lineage>
        <taxon>Eukaryota</taxon>
        <taxon>Metazoa</taxon>
        <taxon>Ecdysozoa</taxon>
        <taxon>Nematoda</taxon>
        <taxon>Chromadorea</taxon>
        <taxon>Rhabditida</taxon>
        <taxon>Tylenchina</taxon>
        <taxon>Tylenchomorpha</taxon>
        <taxon>Aphelenchoidea</taxon>
        <taxon>Aphelenchoididae</taxon>
        <taxon>Bursaphelenchus</taxon>
    </lineage>
</organism>
<dbReference type="WBParaSite" id="BXY_0605300.1">
    <property type="protein sequence ID" value="BXY_0605300.1"/>
    <property type="gene ID" value="BXY_0605300"/>
</dbReference>
<dbReference type="CDD" id="cd04496">
    <property type="entry name" value="SSB_OBF"/>
    <property type="match status" value="1"/>
</dbReference>
<keyword evidence="1 2" id="KW-0238">DNA-binding</keyword>
<evidence type="ECO:0000313" key="4">
    <source>
        <dbReference type="EMBL" id="CAD5220531.1"/>
    </source>
</evidence>
<dbReference type="EMBL" id="CAJFCV020000003">
    <property type="protein sequence ID" value="CAG9106745.1"/>
    <property type="molecule type" value="Genomic_DNA"/>
</dbReference>
<dbReference type="eggNOG" id="KOG1653">
    <property type="taxonomic scope" value="Eukaryota"/>
</dbReference>
<dbReference type="InterPro" id="IPR012340">
    <property type="entry name" value="NA-bd_OB-fold"/>
</dbReference>
<dbReference type="Proteomes" id="UP000582659">
    <property type="component" value="Unassembled WGS sequence"/>
</dbReference>
<dbReference type="PANTHER" id="PTHR10302">
    <property type="entry name" value="SINGLE-STRANDED DNA-BINDING PROTEIN"/>
    <property type="match status" value="1"/>
</dbReference>
<dbReference type="Proteomes" id="UP000659654">
    <property type="component" value="Unassembled WGS sequence"/>
</dbReference>
<accession>A0A1I7RZ85</accession>
<sequence>MSLGRLSAFTYQALRNARPFSSTSSKYSEDQPNLFPPEVNPDAAQNRPRRQRPGINSVHLLGGVANNPLQRVARNGKEFCTFDMFTNLEQRRADGSFTEHTDIHHVVAHGPLSRYVLANVQKGTRVIVQGRLTYTGGQTNVSGGLVPQKAVVNADIIQPIARSTPTQRPE</sequence>